<evidence type="ECO:0000313" key="3">
    <source>
        <dbReference type="EMBL" id="CAG5182429.1"/>
    </source>
</evidence>
<name>A0A8J2I8P6_9PLEO</name>
<feature type="signal peptide" evidence="2">
    <location>
        <begin position="1"/>
        <end position="21"/>
    </location>
</feature>
<evidence type="ECO:0000313" key="4">
    <source>
        <dbReference type="Proteomes" id="UP000676310"/>
    </source>
</evidence>
<dbReference type="OrthoDB" id="3694510at2759"/>
<dbReference type="AlphaFoldDB" id="A0A8J2I8P6"/>
<keyword evidence="4" id="KW-1185">Reference proteome</keyword>
<evidence type="ECO:0000256" key="2">
    <source>
        <dbReference type="SAM" id="SignalP"/>
    </source>
</evidence>
<reference evidence="3" key="1">
    <citation type="submission" date="2021-05" db="EMBL/GenBank/DDBJ databases">
        <authorList>
            <person name="Stam R."/>
        </authorList>
    </citation>
    <scope>NUCLEOTIDE SEQUENCE</scope>
    <source>
        <strain evidence="3">CS162</strain>
    </source>
</reference>
<gene>
    <name evidence="3" type="ORF">ALTATR162_LOCUS10157</name>
</gene>
<protein>
    <submittedName>
        <fullName evidence="3">Uncharacterized protein</fullName>
    </submittedName>
</protein>
<sequence length="179" mass="19234">MKSSLFLFTSLCALVAALVHASSPVSPLPSIPASGSGMMVDNIPPNNNIPGGGIGSSSHMVNERALAKAVPDTYDSSTYHDAAAEKEAEELALALDAASENAAEDEGADENAKVKRRRKSRGRRETGACRKYTSAKCEECQIEWKLYQACLCKKNGSGVDVCMQDKRQNYDICAKKECL</sequence>
<keyword evidence="2" id="KW-0732">Signal</keyword>
<comment type="caution">
    <text evidence="3">The sequence shown here is derived from an EMBL/GenBank/DDBJ whole genome shotgun (WGS) entry which is preliminary data.</text>
</comment>
<evidence type="ECO:0000256" key="1">
    <source>
        <dbReference type="SAM" id="MobiDB-lite"/>
    </source>
</evidence>
<organism evidence="3 4">
    <name type="scientific">Alternaria atra</name>
    <dbReference type="NCBI Taxonomy" id="119953"/>
    <lineage>
        <taxon>Eukaryota</taxon>
        <taxon>Fungi</taxon>
        <taxon>Dikarya</taxon>
        <taxon>Ascomycota</taxon>
        <taxon>Pezizomycotina</taxon>
        <taxon>Dothideomycetes</taxon>
        <taxon>Pleosporomycetidae</taxon>
        <taxon>Pleosporales</taxon>
        <taxon>Pleosporineae</taxon>
        <taxon>Pleosporaceae</taxon>
        <taxon>Alternaria</taxon>
        <taxon>Alternaria sect. Ulocladioides</taxon>
    </lineage>
</organism>
<feature type="chain" id="PRO_5035218780" evidence="2">
    <location>
        <begin position="22"/>
        <end position="179"/>
    </location>
</feature>
<dbReference type="EMBL" id="CAJRGZ010000027">
    <property type="protein sequence ID" value="CAG5182429.1"/>
    <property type="molecule type" value="Genomic_DNA"/>
</dbReference>
<dbReference type="GeneID" id="67010287"/>
<dbReference type="RefSeq" id="XP_043173728.1">
    <property type="nucleotide sequence ID" value="XM_043317793.1"/>
</dbReference>
<feature type="region of interest" description="Disordered" evidence="1">
    <location>
        <begin position="99"/>
        <end position="125"/>
    </location>
</feature>
<dbReference type="Proteomes" id="UP000676310">
    <property type="component" value="Unassembled WGS sequence"/>
</dbReference>
<accession>A0A8J2I8P6</accession>
<proteinExistence type="predicted"/>